<feature type="transmembrane region" description="Helical" evidence="1">
    <location>
        <begin position="31"/>
        <end position="52"/>
    </location>
</feature>
<dbReference type="AlphaFoldDB" id="A0A369ASD1"/>
<proteinExistence type="predicted"/>
<dbReference type="Gene3D" id="3.40.1690.10">
    <property type="entry name" value="secretion proteins EscU"/>
    <property type="match status" value="1"/>
</dbReference>
<dbReference type="GeneID" id="63147068"/>
<dbReference type="Pfam" id="PF01312">
    <property type="entry name" value="Bac_export_2"/>
    <property type="match status" value="1"/>
</dbReference>
<dbReference type="PRINTS" id="PR00950">
    <property type="entry name" value="TYPE3IMSPROT"/>
</dbReference>
<gene>
    <name evidence="2" type="ORF">CBF32_10370</name>
</gene>
<sequence length="355" mass="40614">MADKDGKTEKPSAKKLKDARKKGDIVKSPELVSAISFFIFSVFFIPLWEYVIEKSVGILKLHFSFQFNHINIEENLNVIAIQSIVKFLIILAPFLAIGFFSSWISSMSQVGFLFTTKPLKPDFKKLNPISGFKNLVSKKAFFTLFKNIGKLILIFFITLKEIKNVLIVFFTSYSVGIETLPEFVLSFLKTLSIKIAFILLILGILDYVVQWFEYRKKLKMTKQEVKDEFKQQEGDQQVKAQRKGLYYQMVSGMMNQVKDATVIVTNPTHLAIAIRYNKESDGAPIVIAKGADHMAKKIREEATENRVPILENKPVARSLYKTTGIGEPIPVDMYETMAEILAFVYQMNEKNKYKI</sequence>
<dbReference type="InterPro" id="IPR006135">
    <property type="entry name" value="T3SS_substrate_exporter"/>
</dbReference>
<dbReference type="EMBL" id="NGJX01000011">
    <property type="protein sequence ID" value="RSU00772.1"/>
    <property type="molecule type" value="Genomic_DNA"/>
</dbReference>
<keyword evidence="1" id="KW-0812">Transmembrane</keyword>
<dbReference type="OrthoDB" id="9807950at2"/>
<name>A0A369ASD1_9ENTE</name>
<protein>
    <submittedName>
        <fullName evidence="2">EscU/YscU/HrcU family type III secretion system export apparatus switch protein</fullName>
    </submittedName>
</protein>
<evidence type="ECO:0000313" key="3">
    <source>
        <dbReference type="Proteomes" id="UP000288197"/>
    </source>
</evidence>
<dbReference type="Gene3D" id="6.10.250.2080">
    <property type="match status" value="1"/>
</dbReference>
<evidence type="ECO:0000313" key="2">
    <source>
        <dbReference type="EMBL" id="RSU00772.1"/>
    </source>
</evidence>
<dbReference type="PANTHER" id="PTHR30531:SF12">
    <property type="entry name" value="FLAGELLAR BIOSYNTHETIC PROTEIN FLHB"/>
    <property type="match status" value="1"/>
</dbReference>
<reference evidence="2 3" key="1">
    <citation type="submission" date="2017-05" db="EMBL/GenBank/DDBJ databases">
        <title>Vagococcus spp. assemblies.</title>
        <authorList>
            <person name="Gulvik C.A."/>
        </authorList>
    </citation>
    <scope>NUCLEOTIDE SEQUENCE [LARGE SCALE GENOMIC DNA]</scope>
    <source>
        <strain evidence="2 3">NCFB 2497</strain>
    </source>
</reference>
<keyword evidence="3" id="KW-1185">Reference proteome</keyword>
<dbReference type="GO" id="GO:0009306">
    <property type="term" value="P:protein secretion"/>
    <property type="evidence" value="ECO:0007669"/>
    <property type="project" value="InterPro"/>
</dbReference>
<dbReference type="SUPFAM" id="SSF160544">
    <property type="entry name" value="EscU C-terminal domain-like"/>
    <property type="match status" value="1"/>
</dbReference>
<dbReference type="Proteomes" id="UP000288197">
    <property type="component" value="Unassembled WGS sequence"/>
</dbReference>
<feature type="transmembrane region" description="Helical" evidence="1">
    <location>
        <begin position="84"/>
        <end position="104"/>
    </location>
</feature>
<dbReference type="InterPro" id="IPR029025">
    <property type="entry name" value="T3SS_substrate_exporter_C"/>
</dbReference>
<feature type="transmembrane region" description="Helical" evidence="1">
    <location>
        <begin position="191"/>
        <end position="212"/>
    </location>
</feature>
<organism evidence="2 3">
    <name type="scientific">Vagococcus fluvialis</name>
    <dbReference type="NCBI Taxonomy" id="2738"/>
    <lineage>
        <taxon>Bacteria</taxon>
        <taxon>Bacillati</taxon>
        <taxon>Bacillota</taxon>
        <taxon>Bacilli</taxon>
        <taxon>Lactobacillales</taxon>
        <taxon>Enterococcaceae</taxon>
        <taxon>Vagococcus</taxon>
    </lineage>
</organism>
<feature type="transmembrane region" description="Helical" evidence="1">
    <location>
        <begin position="140"/>
        <end position="159"/>
    </location>
</feature>
<dbReference type="GO" id="GO:0005886">
    <property type="term" value="C:plasma membrane"/>
    <property type="evidence" value="ECO:0007669"/>
    <property type="project" value="TreeGrafter"/>
</dbReference>
<keyword evidence="1" id="KW-1133">Transmembrane helix</keyword>
<keyword evidence="1" id="KW-0472">Membrane</keyword>
<dbReference type="PANTHER" id="PTHR30531">
    <property type="entry name" value="FLAGELLAR BIOSYNTHETIC PROTEIN FLHB"/>
    <property type="match status" value="1"/>
</dbReference>
<evidence type="ECO:0000256" key="1">
    <source>
        <dbReference type="SAM" id="Phobius"/>
    </source>
</evidence>
<comment type="caution">
    <text evidence="2">The sequence shown here is derived from an EMBL/GenBank/DDBJ whole genome shotgun (WGS) entry which is preliminary data.</text>
</comment>
<dbReference type="RefSeq" id="WP_114290168.1">
    <property type="nucleotide sequence ID" value="NZ_CP081470.1"/>
</dbReference>
<accession>A0A369ASD1</accession>